<protein>
    <recommendedName>
        <fullName evidence="2">DUF6973 domain-containing protein</fullName>
    </recommendedName>
</protein>
<name>A0A7J5U578_9BACT</name>
<evidence type="ECO:0000259" key="2">
    <source>
        <dbReference type="Pfam" id="PF22322"/>
    </source>
</evidence>
<organism evidence="3 4">
    <name type="scientific">Rudanella paleaurantiibacter</name>
    <dbReference type="NCBI Taxonomy" id="2614655"/>
    <lineage>
        <taxon>Bacteria</taxon>
        <taxon>Pseudomonadati</taxon>
        <taxon>Bacteroidota</taxon>
        <taxon>Cytophagia</taxon>
        <taxon>Cytophagales</taxon>
        <taxon>Cytophagaceae</taxon>
        <taxon>Rudanella</taxon>
    </lineage>
</organism>
<evidence type="ECO:0000313" key="3">
    <source>
        <dbReference type="EMBL" id="KAB7732811.1"/>
    </source>
</evidence>
<comment type="caution">
    <text evidence="3">The sequence shown here is derived from an EMBL/GenBank/DDBJ whole genome shotgun (WGS) entry which is preliminary data.</text>
</comment>
<dbReference type="AlphaFoldDB" id="A0A7J5U578"/>
<dbReference type="Proteomes" id="UP000488299">
    <property type="component" value="Unassembled WGS sequence"/>
</dbReference>
<feature type="domain" description="DUF6973" evidence="2">
    <location>
        <begin position="2"/>
        <end position="46"/>
    </location>
</feature>
<accession>A0A7J5U578</accession>
<evidence type="ECO:0000256" key="1">
    <source>
        <dbReference type="SAM" id="MobiDB-lite"/>
    </source>
</evidence>
<dbReference type="RefSeq" id="WP_152122428.1">
    <property type="nucleotide sequence ID" value="NZ_WELI01000001.1"/>
</dbReference>
<reference evidence="3 4" key="1">
    <citation type="submission" date="2019-10" db="EMBL/GenBank/DDBJ databases">
        <title>Rudanella paleaurantiibacter sp. nov., isolated from sludge.</title>
        <authorList>
            <person name="Xu S.Q."/>
        </authorList>
    </citation>
    <scope>NUCLEOTIDE SEQUENCE [LARGE SCALE GENOMIC DNA]</scope>
    <source>
        <strain evidence="3 4">HX-22-17</strain>
    </source>
</reference>
<sequence>MTKQFATAHERDPNVNNGNLDPNNIDTAMDLHNNAQGRSYMKNNISWGVFGLRSMPSESSIKNDMANHCNDDVNQIRYLTSASAILALTYGDVNALADANYVSYPNAVRIQ</sequence>
<gene>
    <name evidence="3" type="ORF">F5984_02345</name>
</gene>
<dbReference type="Pfam" id="PF22322">
    <property type="entry name" value="DUF6973"/>
    <property type="match status" value="1"/>
</dbReference>
<evidence type="ECO:0000313" key="4">
    <source>
        <dbReference type="Proteomes" id="UP000488299"/>
    </source>
</evidence>
<feature type="region of interest" description="Disordered" evidence="1">
    <location>
        <begin position="1"/>
        <end position="21"/>
    </location>
</feature>
<proteinExistence type="predicted"/>
<dbReference type="InterPro" id="IPR054246">
    <property type="entry name" value="DUF6973"/>
</dbReference>
<keyword evidence="4" id="KW-1185">Reference proteome</keyword>
<dbReference type="EMBL" id="WELI01000001">
    <property type="protein sequence ID" value="KAB7732811.1"/>
    <property type="molecule type" value="Genomic_DNA"/>
</dbReference>